<protein>
    <submittedName>
        <fullName evidence="1">Uncharacterized protein</fullName>
    </submittedName>
</protein>
<proteinExistence type="predicted"/>
<dbReference type="EMBL" id="BARU01006009">
    <property type="protein sequence ID" value="GAH44166.1"/>
    <property type="molecule type" value="Genomic_DNA"/>
</dbReference>
<sequence length="170" mass="18830">MPKREKNPPTDRMPGDPACFAAESWPVFFNRIDMANDLLRLTYFWWTWPGRWAAAMPDVDRCLALKNQYDIATRCLVAEAERRGMDSTALILSAKMCREALTENPNLGNWPEPGKGTWPECLEGANKKVILRPDQEITLATAPALLGRLAAVEKVHGLAAGANSPAIPMP</sequence>
<reference evidence="1" key="1">
    <citation type="journal article" date="2014" name="Front. Microbiol.">
        <title>High frequency of phylogenetically diverse reductive dehalogenase-homologous genes in deep subseafloor sedimentary metagenomes.</title>
        <authorList>
            <person name="Kawai M."/>
            <person name="Futagami T."/>
            <person name="Toyoda A."/>
            <person name="Takaki Y."/>
            <person name="Nishi S."/>
            <person name="Hori S."/>
            <person name="Arai W."/>
            <person name="Tsubouchi T."/>
            <person name="Morono Y."/>
            <person name="Uchiyama I."/>
            <person name="Ito T."/>
            <person name="Fujiyama A."/>
            <person name="Inagaki F."/>
            <person name="Takami H."/>
        </authorList>
    </citation>
    <scope>NUCLEOTIDE SEQUENCE</scope>
    <source>
        <strain evidence="1">Expedition CK06-06</strain>
    </source>
</reference>
<feature type="non-terminal residue" evidence="1">
    <location>
        <position position="170"/>
    </location>
</feature>
<organism evidence="1">
    <name type="scientific">marine sediment metagenome</name>
    <dbReference type="NCBI Taxonomy" id="412755"/>
    <lineage>
        <taxon>unclassified sequences</taxon>
        <taxon>metagenomes</taxon>
        <taxon>ecological metagenomes</taxon>
    </lineage>
</organism>
<comment type="caution">
    <text evidence="1">The sequence shown here is derived from an EMBL/GenBank/DDBJ whole genome shotgun (WGS) entry which is preliminary data.</text>
</comment>
<accession>X1FEV6</accession>
<dbReference type="AlphaFoldDB" id="X1FEV6"/>
<gene>
    <name evidence="1" type="ORF">S03H2_11802</name>
</gene>
<evidence type="ECO:0000313" key="1">
    <source>
        <dbReference type="EMBL" id="GAH44166.1"/>
    </source>
</evidence>
<name>X1FEV6_9ZZZZ</name>